<dbReference type="InterPro" id="IPR018204">
    <property type="entry name" value="Trp_synthase_alpha_AS"/>
</dbReference>
<feature type="active site" description="Proton acceptor" evidence="8">
    <location>
        <position position="58"/>
    </location>
</feature>
<evidence type="ECO:0000256" key="5">
    <source>
        <dbReference type="ARBA" id="ARBA00023141"/>
    </source>
</evidence>
<keyword evidence="4 8" id="KW-0822">Tryptophan biosynthesis</keyword>
<dbReference type="PANTHER" id="PTHR43406:SF1">
    <property type="entry name" value="TRYPTOPHAN SYNTHASE ALPHA CHAIN, CHLOROPLASTIC"/>
    <property type="match status" value="1"/>
</dbReference>
<dbReference type="Gene3D" id="3.20.20.70">
    <property type="entry name" value="Aldolase class I"/>
    <property type="match status" value="1"/>
</dbReference>
<dbReference type="UniPathway" id="UPA00035">
    <property type="reaction ID" value="UER00044"/>
</dbReference>
<name>A0A1E8GMV9_9LACT</name>
<dbReference type="InterPro" id="IPR011060">
    <property type="entry name" value="RibuloseP-bd_barrel"/>
</dbReference>
<organism evidence="10 11">
    <name type="scientific">Floricoccus tropicus</name>
    <dbReference type="NCBI Taxonomy" id="1859473"/>
    <lineage>
        <taxon>Bacteria</taxon>
        <taxon>Bacillati</taxon>
        <taxon>Bacillota</taxon>
        <taxon>Bacilli</taxon>
        <taxon>Lactobacillales</taxon>
        <taxon>Streptococcaceae</taxon>
        <taxon>Floricoccus</taxon>
    </lineage>
</organism>
<evidence type="ECO:0000256" key="6">
    <source>
        <dbReference type="ARBA" id="ARBA00023239"/>
    </source>
</evidence>
<dbReference type="RefSeq" id="WP_070792109.1">
    <property type="nucleotide sequence ID" value="NZ_MKIR01000012.1"/>
</dbReference>
<dbReference type="EC" id="4.2.1.20" evidence="8"/>
<dbReference type="SUPFAM" id="SSF51366">
    <property type="entry name" value="Ribulose-phoshate binding barrel"/>
    <property type="match status" value="1"/>
</dbReference>
<comment type="function">
    <text evidence="8">The alpha subunit is responsible for the aldol cleavage of indoleglycerol phosphate to indole and glyceraldehyde 3-phosphate.</text>
</comment>
<dbReference type="EMBL" id="MKIR01000012">
    <property type="protein sequence ID" value="OFI49594.1"/>
    <property type="molecule type" value="Genomic_DNA"/>
</dbReference>
<feature type="active site" description="Proton acceptor" evidence="8">
    <location>
        <position position="47"/>
    </location>
</feature>
<keyword evidence="5 8" id="KW-0057">Aromatic amino acid biosynthesis</keyword>
<dbReference type="CDD" id="cd04724">
    <property type="entry name" value="Tryptophan_synthase_alpha"/>
    <property type="match status" value="1"/>
</dbReference>
<evidence type="ECO:0000256" key="4">
    <source>
        <dbReference type="ARBA" id="ARBA00022822"/>
    </source>
</evidence>
<comment type="subunit">
    <text evidence="2 8">Tetramer of two alpha and two beta chains.</text>
</comment>
<keyword evidence="11" id="KW-1185">Reference proteome</keyword>
<dbReference type="PANTHER" id="PTHR43406">
    <property type="entry name" value="TRYPTOPHAN SYNTHASE, ALPHA CHAIN"/>
    <property type="match status" value="1"/>
</dbReference>
<comment type="catalytic activity">
    <reaction evidence="7 8">
        <text>(1S,2R)-1-C-(indol-3-yl)glycerol 3-phosphate + L-serine = D-glyceraldehyde 3-phosphate + L-tryptophan + H2O</text>
        <dbReference type="Rhea" id="RHEA:10532"/>
        <dbReference type="ChEBI" id="CHEBI:15377"/>
        <dbReference type="ChEBI" id="CHEBI:33384"/>
        <dbReference type="ChEBI" id="CHEBI:57912"/>
        <dbReference type="ChEBI" id="CHEBI:58866"/>
        <dbReference type="ChEBI" id="CHEBI:59776"/>
        <dbReference type="EC" id="4.2.1.20"/>
    </reaction>
</comment>
<dbReference type="OrthoDB" id="9804578at2"/>
<evidence type="ECO:0000256" key="2">
    <source>
        <dbReference type="ARBA" id="ARBA00011270"/>
    </source>
</evidence>
<evidence type="ECO:0000256" key="7">
    <source>
        <dbReference type="ARBA" id="ARBA00049047"/>
    </source>
</evidence>
<evidence type="ECO:0000256" key="8">
    <source>
        <dbReference type="HAMAP-Rule" id="MF_00131"/>
    </source>
</evidence>
<comment type="similarity">
    <text evidence="8 9">Belongs to the TrpA family.</text>
</comment>
<dbReference type="STRING" id="1859473.BG261_03155"/>
<gene>
    <name evidence="8" type="primary">trpA</name>
    <name evidence="10" type="ORF">BG261_03155</name>
</gene>
<comment type="caution">
    <text evidence="10">The sequence shown here is derived from an EMBL/GenBank/DDBJ whole genome shotgun (WGS) entry which is preliminary data.</text>
</comment>
<dbReference type="InterPro" id="IPR013785">
    <property type="entry name" value="Aldolase_TIM"/>
</dbReference>
<evidence type="ECO:0000256" key="1">
    <source>
        <dbReference type="ARBA" id="ARBA00004733"/>
    </source>
</evidence>
<comment type="pathway">
    <text evidence="1 8">Amino-acid biosynthesis; L-tryptophan biosynthesis; L-tryptophan from chorismate: step 5/5.</text>
</comment>
<reference evidence="11" key="1">
    <citation type="submission" date="2016-09" db="EMBL/GenBank/DDBJ databases">
        <title>Draft genome sequence of a novel species of the family Streptococcaceae isolated from flowers.</title>
        <authorList>
            <person name="Chuah L.-O."/>
            <person name="Yap K.-P."/>
            <person name="Thong K.L."/>
            <person name="Liong M.T."/>
            <person name="Ahmad R."/>
            <person name="Rusul G."/>
        </authorList>
    </citation>
    <scope>NUCLEOTIDE SEQUENCE [LARGE SCALE GENOMIC DNA]</scope>
    <source>
        <strain evidence="11">DF1</strain>
    </source>
</reference>
<dbReference type="GO" id="GO:0004834">
    <property type="term" value="F:tryptophan synthase activity"/>
    <property type="evidence" value="ECO:0007669"/>
    <property type="project" value="UniProtKB-UniRule"/>
</dbReference>
<keyword evidence="3 8" id="KW-0028">Amino-acid biosynthesis</keyword>
<dbReference type="Proteomes" id="UP000178622">
    <property type="component" value="Unassembled WGS sequence"/>
</dbReference>
<evidence type="ECO:0000313" key="10">
    <source>
        <dbReference type="EMBL" id="OFI49594.1"/>
    </source>
</evidence>
<evidence type="ECO:0000313" key="11">
    <source>
        <dbReference type="Proteomes" id="UP000178622"/>
    </source>
</evidence>
<dbReference type="PROSITE" id="PS00167">
    <property type="entry name" value="TRP_SYNTHASE_ALPHA"/>
    <property type="match status" value="1"/>
</dbReference>
<evidence type="ECO:0000256" key="3">
    <source>
        <dbReference type="ARBA" id="ARBA00022605"/>
    </source>
</evidence>
<sequence>MKTLTKKLSEKNKVFIPYIMAGDHKDGLDGLEETVKFLSDLGVSAIEIGVPFSDPVADGPVIELAGLRSLAHGTSLSKIIDKLKNIETDTPLVIMSYFNPIYQYGIENFFEALKGTAVKGVIIPDLPYEHEDFVSKYVDTSDIAFVRLVSLSTDKTRQEQLVKDAEGFIYAVSINGVTGSKNSYEDSLDKHLADLKALSPIPVVTGFGVSTLDDVKRFDKVSDGVIVGSYIVEKLYEGDTEEVADFISKAVDVK</sequence>
<dbReference type="AlphaFoldDB" id="A0A1E8GMV9"/>
<evidence type="ECO:0000256" key="9">
    <source>
        <dbReference type="RuleBase" id="RU003662"/>
    </source>
</evidence>
<keyword evidence="6 8" id="KW-0456">Lyase</keyword>
<accession>A0A1E8GMV9</accession>
<dbReference type="NCBIfam" id="TIGR00262">
    <property type="entry name" value="trpA"/>
    <property type="match status" value="1"/>
</dbReference>
<protein>
    <recommendedName>
        <fullName evidence="8">Tryptophan synthase alpha chain</fullName>
        <ecNumber evidence="8">4.2.1.20</ecNumber>
    </recommendedName>
</protein>
<dbReference type="HAMAP" id="MF_00131">
    <property type="entry name" value="Trp_synth_alpha"/>
    <property type="match status" value="1"/>
</dbReference>
<dbReference type="Pfam" id="PF00290">
    <property type="entry name" value="Trp_syntA"/>
    <property type="match status" value="1"/>
</dbReference>
<dbReference type="InterPro" id="IPR002028">
    <property type="entry name" value="Trp_synthase_suA"/>
</dbReference>
<dbReference type="GO" id="GO:0005829">
    <property type="term" value="C:cytosol"/>
    <property type="evidence" value="ECO:0007669"/>
    <property type="project" value="TreeGrafter"/>
</dbReference>
<proteinExistence type="inferred from homology"/>